<dbReference type="WBParaSite" id="MBELARI_LOCUS9273.1">
    <property type="protein sequence ID" value="MBELARI_LOCUS9273.1"/>
    <property type="gene ID" value="MBELARI_LOCUS9273"/>
</dbReference>
<organism evidence="1 2">
    <name type="scientific">Mesorhabditis belari</name>
    <dbReference type="NCBI Taxonomy" id="2138241"/>
    <lineage>
        <taxon>Eukaryota</taxon>
        <taxon>Metazoa</taxon>
        <taxon>Ecdysozoa</taxon>
        <taxon>Nematoda</taxon>
        <taxon>Chromadorea</taxon>
        <taxon>Rhabditida</taxon>
        <taxon>Rhabditina</taxon>
        <taxon>Rhabditomorpha</taxon>
        <taxon>Rhabditoidea</taxon>
        <taxon>Rhabditidae</taxon>
        <taxon>Mesorhabditinae</taxon>
        <taxon>Mesorhabditis</taxon>
    </lineage>
</organism>
<keyword evidence="1" id="KW-1185">Reference proteome</keyword>
<protein>
    <submittedName>
        <fullName evidence="2">Uncharacterized protein</fullName>
    </submittedName>
</protein>
<dbReference type="Proteomes" id="UP000887575">
    <property type="component" value="Unassembled WGS sequence"/>
</dbReference>
<accession>A0AAF3FPW9</accession>
<proteinExistence type="predicted"/>
<evidence type="ECO:0000313" key="2">
    <source>
        <dbReference type="WBParaSite" id="MBELARI_LOCUS9273.1"/>
    </source>
</evidence>
<dbReference type="AlphaFoldDB" id="A0AAF3FPW9"/>
<evidence type="ECO:0000313" key="1">
    <source>
        <dbReference type="Proteomes" id="UP000887575"/>
    </source>
</evidence>
<sequence length="150" mass="16659">MATTLDRKRRIGRLGRANHHFLFSTFSNQFASNFFLMSYTTSPSCSSGSSQKATSTLQLKGTRLPAGIDAHNRHPNPLVLNRNSTLPVLRWLTRTETPLDSINSLPTSTTIGINRKLTLPELLVCRATLDPDDIDSQNSTCPNVCCRLQE</sequence>
<name>A0AAF3FPW9_9BILA</name>
<reference evidence="2" key="1">
    <citation type="submission" date="2024-02" db="UniProtKB">
        <authorList>
            <consortium name="WormBaseParasite"/>
        </authorList>
    </citation>
    <scope>IDENTIFICATION</scope>
</reference>